<gene>
    <name evidence="1" type="ORF">BEWA_021310</name>
</gene>
<accession>L0AVL2</accession>
<dbReference type="KEGG" id="beq:BEWA_021310"/>
<dbReference type="VEuPathDB" id="PiroplasmaDB:BEWA_021310"/>
<evidence type="ECO:0000313" key="2">
    <source>
        <dbReference type="Proteomes" id="UP000031512"/>
    </source>
</evidence>
<keyword evidence="2" id="KW-1185">Reference proteome</keyword>
<sequence>MSKEGVIVDISKHSGSGVGQIQSDDKGYYYESNGGRVNLTDDWYPDPEGTYRKLTHTPKGGKIGSINKGGTPQEGFPDLTGYTSVSVYYWSGDNSFSNPLLIQLGIGNEYYTTNGRDSWDNDNQISTTNLKDKLNEQNCKKNKAHIVDLSKQGSGTPYECPSGCNRANIHVYKSDSSGDTITYGHTITSVSGFKDGNTWQLGLPSIKGVNLIKVYWKASGETNPIFILYQTSRQRYFRRNAGGGNSWIEVTTSSKETLRIHNLALDLSNTDGTYSFGGANIKMAVLLSHIGDGCRKFEHSLRGGLFTVNGVSHGITKLVDILEC</sequence>
<dbReference type="RefSeq" id="XP_004828949.1">
    <property type="nucleotide sequence ID" value="XM_004828892.1"/>
</dbReference>
<organism evidence="1 2">
    <name type="scientific">Theileria equi strain WA</name>
    <dbReference type="NCBI Taxonomy" id="1537102"/>
    <lineage>
        <taxon>Eukaryota</taxon>
        <taxon>Sar</taxon>
        <taxon>Alveolata</taxon>
        <taxon>Apicomplexa</taxon>
        <taxon>Aconoidasida</taxon>
        <taxon>Piroplasmida</taxon>
        <taxon>Theileriidae</taxon>
        <taxon>Theileria</taxon>
    </lineage>
</organism>
<evidence type="ECO:0000313" key="1">
    <source>
        <dbReference type="EMBL" id="AFZ79283.1"/>
    </source>
</evidence>
<name>L0AVL2_THEEQ</name>
<dbReference type="AlphaFoldDB" id="L0AVL2"/>
<reference evidence="1 2" key="1">
    <citation type="journal article" date="2012" name="BMC Genomics">
        <title>Comparative genomic analysis and phylogenetic position of Theileria equi.</title>
        <authorList>
            <person name="Kappmeyer L.S."/>
            <person name="Thiagarajan M."/>
            <person name="Herndon D.R."/>
            <person name="Ramsay J.D."/>
            <person name="Caler E."/>
            <person name="Djikeng A."/>
            <person name="Gillespie J.J."/>
            <person name="Lau A.O."/>
            <person name="Roalson E.H."/>
            <person name="Silva J.C."/>
            <person name="Silva M.G."/>
            <person name="Suarez C.E."/>
            <person name="Ueti M.W."/>
            <person name="Nene V.M."/>
            <person name="Mealey R.H."/>
            <person name="Knowles D.P."/>
            <person name="Brayton K.A."/>
        </authorList>
    </citation>
    <scope>NUCLEOTIDE SEQUENCE [LARGE SCALE GENOMIC DNA]</scope>
    <source>
        <strain evidence="1 2">WA</strain>
    </source>
</reference>
<protein>
    <submittedName>
        <fullName evidence="1">Uncharacterized protein</fullName>
    </submittedName>
</protein>
<proteinExistence type="predicted"/>
<dbReference type="GeneID" id="15803922"/>
<dbReference type="Proteomes" id="UP000031512">
    <property type="component" value="Chromosome 1"/>
</dbReference>
<dbReference type="EMBL" id="CP001669">
    <property type="protein sequence ID" value="AFZ79283.1"/>
    <property type="molecule type" value="Genomic_DNA"/>
</dbReference>